<protein>
    <recommendedName>
        <fullName evidence="8">Nondiscriminating glutamyl-tRNA synthetase EARS2, mitochondrial</fullName>
        <ecNumber evidence="7">6.1.1.24</ecNumber>
    </recommendedName>
    <alternativeName>
        <fullName evidence="10">Glutamate--tRNA(Gln) ligase EARS2, mitochondrial</fullName>
    </alternativeName>
    <alternativeName>
        <fullName evidence="9">Mitochondrial glutamyl-tRNA synthetase</fullName>
    </alternativeName>
</protein>
<comment type="caution">
    <text evidence="18">The sequence shown here is derived from an EMBL/GenBank/DDBJ whole genome shotgun (WGS) entry which is preliminary data.</text>
</comment>
<dbReference type="AlphaFoldDB" id="A0AAN8QKL9"/>
<dbReference type="SUPFAM" id="SSF52374">
    <property type="entry name" value="Nucleotidylyl transferase"/>
    <property type="match status" value="1"/>
</dbReference>
<organism evidence="18 19">
    <name type="scientific">Coregonus suidteri</name>
    <dbReference type="NCBI Taxonomy" id="861788"/>
    <lineage>
        <taxon>Eukaryota</taxon>
        <taxon>Metazoa</taxon>
        <taxon>Chordata</taxon>
        <taxon>Craniata</taxon>
        <taxon>Vertebrata</taxon>
        <taxon>Euteleostomi</taxon>
        <taxon>Actinopterygii</taxon>
        <taxon>Neopterygii</taxon>
        <taxon>Teleostei</taxon>
        <taxon>Protacanthopterygii</taxon>
        <taxon>Salmoniformes</taxon>
        <taxon>Salmonidae</taxon>
        <taxon>Coregoninae</taxon>
        <taxon>Coregonus</taxon>
    </lineage>
</organism>
<gene>
    <name evidence="18" type="ORF">J4Q44_G00291960</name>
</gene>
<evidence type="ECO:0000313" key="19">
    <source>
        <dbReference type="Proteomes" id="UP001356427"/>
    </source>
</evidence>
<evidence type="ECO:0000259" key="17">
    <source>
        <dbReference type="Pfam" id="PF19269"/>
    </source>
</evidence>
<comment type="catalytic activity">
    <reaction evidence="11">
        <text>tRNA(Glu) + L-glutamate + ATP = L-glutamyl-tRNA(Glu) + AMP + diphosphate</text>
        <dbReference type="Rhea" id="RHEA:23540"/>
        <dbReference type="Rhea" id="RHEA-COMP:9663"/>
        <dbReference type="Rhea" id="RHEA-COMP:9680"/>
        <dbReference type="ChEBI" id="CHEBI:29985"/>
        <dbReference type="ChEBI" id="CHEBI:30616"/>
        <dbReference type="ChEBI" id="CHEBI:33019"/>
        <dbReference type="ChEBI" id="CHEBI:78442"/>
        <dbReference type="ChEBI" id="CHEBI:78520"/>
        <dbReference type="ChEBI" id="CHEBI:456215"/>
        <dbReference type="EC" id="6.1.1.17"/>
    </reaction>
    <physiologicalReaction direction="left-to-right" evidence="11">
        <dbReference type="Rhea" id="RHEA:23541"/>
    </physiologicalReaction>
</comment>
<dbReference type="GO" id="GO:0005739">
    <property type="term" value="C:mitochondrion"/>
    <property type="evidence" value="ECO:0007669"/>
    <property type="project" value="TreeGrafter"/>
</dbReference>
<keyword evidence="3 14" id="KW-0547">Nucleotide-binding</keyword>
<dbReference type="Gene3D" id="3.40.50.620">
    <property type="entry name" value="HUPs"/>
    <property type="match status" value="1"/>
</dbReference>
<dbReference type="PRINTS" id="PR00987">
    <property type="entry name" value="TRNASYNTHGLU"/>
</dbReference>
<dbReference type="PROSITE" id="PS00178">
    <property type="entry name" value="AA_TRNA_LIGASE_I"/>
    <property type="match status" value="1"/>
</dbReference>
<dbReference type="InterPro" id="IPR049940">
    <property type="entry name" value="GluQ/Sye"/>
</dbReference>
<dbReference type="InterPro" id="IPR020058">
    <property type="entry name" value="Glu/Gln-tRNA-synth_Ib_cat-dom"/>
</dbReference>
<dbReference type="InterPro" id="IPR004527">
    <property type="entry name" value="Glu-tRNA-ligase_bac/mito"/>
</dbReference>
<keyword evidence="5 14" id="KW-0648">Protein biosynthesis</keyword>
<dbReference type="NCBIfam" id="TIGR00464">
    <property type="entry name" value="gltX_bact"/>
    <property type="match status" value="1"/>
</dbReference>
<dbReference type="Pfam" id="PF19269">
    <property type="entry name" value="Anticodon_2"/>
    <property type="match status" value="1"/>
</dbReference>
<dbReference type="GO" id="GO:0050561">
    <property type="term" value="F:glutamate-tRNA(Gln) ligase activity"/>
    <property type="evidence" value="ECO:0007669"/>
    <property type="project" value="UniProtKB-EC"/>
</dbReference>
<evidence type="ECO:0000313" key="18">
    <source>
        <dbReference type="EMBL" id="KAK6301098.1"/>
    </source>
</evidence>
<evidence type="ECO:0000256" key="9">
    <source>
        <dbReference type="ARBA" id="ARBA00044251"/>
    </source>
</evidence>
<keyword evidence="2 14" id="KW-0436">Ligase</keyword>
<keyword evidence="15" id="KW-0732">Signal</keyword>
<dbReference type="EMBL" id="JAGTTL010000027">
    <property type="protein sequence ID" value="KAK6301098.1"/>
    <property type="molecule type" value="Genomic_DNA"/>
</dbReference>
<comment type="catalytic activity">
    <reaction evidence="13">
        <text>tRNA(Gln) + L-glutamate + ATP = L-glutamyl-tRNA(Gln) + AMP + diphosphate</text>
        <dbReference type="Rhea" id="RHEA:64612"/>
        <dbReference type="Rhea" id="RHEA-COMP:9662"/>
        <dbReference type="Rhea" id="RHEA-COMP:9684"/>
        <dbReference type="ChEBI" id="CHEBI:29985"/>
        <dbReference type="ChEBI" id="CHEBI:30616"/>
        <dbReference type="ChEBI" id="CHEBI:33019"/>
        <dbReference type="ChEBI" id="CHEBI:78442"/>
        <dbReference type="ChEBI" id="CHEBI:78520"/>
        <dbReference type="ChEBI" id="CHEBI:456215"/>
    </reaction>
    <physiologicalReaction direction="left-to-right" evidence="13">
        <dbReference type="Rhea" id="RHEA:64613"/>
    </physiologicalReaction>
</comment>
<reference evidence="18 19" key="1">
    <citation type="submission" date="2021-04" db="EMBL/GenBank/DDBJ databases">
        <authorList>
            <person name="De Guttry C."/>
            <person name="Zahm M."/>
            <person name="Klopp C."/>
            <person name="Cabau C."/>
            <person name="Louis A."/>
            <person name="Berthelot C."/>
            <person name="Parey E."/>
            <person name="Roest Crollius H."/>
            <person name="Montfort J."/>
            <person name="Robinson-Rechavi M."/>
            <person name="Bucao C."/>
            <person name="Bouchez O."/>
            <person name="Gislard M."/>
            <person name="Lluch J."/>
            <person name="Milhes M."/>
            <person name="Lampietro C."/>
            <person name="Lopez Roques C."/>
            <person name="Donnadieu C."/>
            <person name="Braasch I."/>
            <person name="Desvignes T."/>
            <person name="Postlethwait J."/>
            <person name="Bobe J."/>
            <person name="Wedekind C."/>
            <person name="Guiguen Y."/>
        </authorList>
    </citation>
    <scope>NUCLEOTIDE SEQUENCE [LARGE SCALE GENOMIC DNA]</scope>
    <source>
        <strain evidence="18">Cs_M1</strain>
        <tissue evidence="18">Blood</tissue>
    </source>
</reference>
<dbReference type="GO" id="GO:0005524">
    <property type="term" value="F:ATP binding"/>
    <property type="evidence" value="ECO:0007669"/>
    <property type="project" value="UniProtKB-KW"/>
</dbReference>
<comment type="catalytic activity">
    <reaction evidence="12">
        <text>tRNA(Glx) + L-glutamate + ATP = L-glutamyl-tRNA(Glx) + AMP + diphosphate</text>
        <dbReference type="Rhea" id="RHEA:18397"/>
        <dbReference type="Rhea" id="RHEA-COMP:9713"/>
        <dbReference type="Rhea" id="RHEA-COMP:9716"/>
        <dbReference type="ChEBI" id="CHEBI:29985"/>
        <dbReference type="ChEBI" id="CHEBI:30616"/>
        <dbReference type="ChEBI" id="CHEBI:33019"/>
        <dbReference type="ChEBI" id="CHEBI:78442"/>
        <dbReference type="ChEBI" id="CHEBI:78520"/>
        <dbReference type="ChEBI" id="CHEBI:456215"/>
        <dbReference type="EC" id="6.1.1.24"/>
    </reaction>
    <physiologicalReaction direction="left-to-right" evidence="12">
        <dbReference type="Rhea" id="RHEA:18398"/>
    </physiologicalReaction>
</comment>
<evidence type="ECO:0000256" key="7">
    <source>
        <dbReference type="ARBA" id="ARBA00044054"/>
    </source>
</evidence>
<dbReference type="Proteomes" id="UP001356427">
    <property type="component" value="Unassembled WGS sequence"/>
</dbReference>
<dbReference type="InterPro" id="IPR014729">
    <property type="entry name" value="Rossmann-like_a/b/a_fold"/>
</dbReference>
<evidence type="ECO:0000256" key="13">
    <source>
        <dbReference type="ARBA" id="ARBA00047689"/>
    </source>
</evidence>
<dbReference type="InterPro" id="IPR045462">
    <property type="entry name" value="aa-tRNA-synth_I_cd-bd"/>
</dbReference>
<keyword evidence="19" id="KW-1185">Reference proteome</keyword>
<dbReference type="PANTHER" id="PTHR43311:SF2">
    <property type="entry name" value="GLUTAMATE--TRNA LIGASE, MITOCHONDRIAL-RELATED"/>
    <property type="match status" value="1"/>
</dbReference>
<accession>A0AAN8QKL9</accession>
<proteinExistence type="inferred from homology"/>
<dbReference type="GO" id="GO:0006424">
    <property type="term" value="P:glutamyl-tRNA aminoacylation"/>
    <property type="evidence" value="ECO:0007669"/>
    <property type="project" value="InterPro"/>
</dbReference>
<dbReference type="GO" id="GO:0000049">
    <property type="term" value="F:tRNA binding"/>
    <property type="evidence" value="ECO:0007669"/>
    <property type="project" value="InterPro"/>
</dbReference>
<evidence type="ECO:0000256" key="1">
    <source>
        <dbReference type="ARBA" id="ARBA00007894"/>
    </source>
</evidence>
<dbReference type="InterPro" id="IPR008925">
    <property type="entry name" value="aa_tRNA-synth_I_cd-bd_sf"/>
</dbReference>
<dbReference type="InterPro" id="IPR000924">
    <property type="entry name" value="Glu/Gln-tRNA-synth"/>
</dbReference>
<evidence type="ECO:0000259" key="16">
    <source>
        <dbReference type="Pfam" id="PF00749"/>
    </source>
</evidence>
<evidence type="ECO:0000256" key="12">
    <source>
        <dbReference type="ARBA" id="ARBA00047479"/>
    </source>
</evidence>
<evidence type="ECO:0000256" key="6">
    <source>
        <dbReference type="ARBA" id="ARBA00023146"/>
    </source>
</evidence>
<evidence type="ECO:0000256" key="8">
    <source>
        <dbReference type="ARBA" id="ARBA00044142"/>
    </source>
</evidence>
<evidence type="ECO:0000256" key="11">
    <source>
        <dbReference type="ARBA" id="ARBA00047366"/>
    </source>
</evidence>
<name>A0AAN8QKL9_9TELE</name>
<evidence type="ECO:0000256" key="10">
    <source>
        <dbReference type="ARBA" id="ARBA00044313"/>
    </source>
</evidence>
<evidence type="ECO:0000256" key="4">
    <source>
        <dbReference type="ARBA" id="ARBA00022840"/>
    </source>
</evidence>
<evidence type="ECO:0000256" key="3">
    <source>
        <dbReference type="ARBA" id="ARBA00022741"/>
    </source>
</evidence>
<dbReference type="GO" id="GO:0004818">
    <property type="term" value="F:glutamate-tRNA ligase activity"/>
    <property type="evidence" value="ECO:0007669"/>
    <property type="project" value="UniProtKB-EC"/>
</dbReference>
<keyword evidence="4 14" id="KW-0067">ATP-binding</keyword>
<feature type="chain" id="PRO_5042875017" description="Nondiscriminating glutamyl-tRNA synthetase EARS2, mitochondrial" evidence="15">
    <location>
        <begin position="18"/>
        <end position="468"/>
    </location>
</feature>
<sequence>MIMLLSWFLHFSSPSRCLLLKTCDEVDHHREHGEVRVRFAPSPTGFLHLGGLRTALYNYIYAKKYGGSFILRMEDTDQSRLVPGAAESIEDMLEWAGIPPGESPRRGGEYGPYLQSQRLALYTQAADSLVQTGNAYHCFCSQQRLELLKREALRSGQTPRYDNRCRHLRPDQVEEKLDQDVPHVIRFRLESGVEPFNDLVFGWNRHEVAQVEGDPVVIKADGFPTYHLANVVDDHLMKVSHVLRGSEWLISTPKHLLLYRALGWKPPYWEEGPALLTTHCGSGFNSNRVGRKMEELIAEFNPSKITTHSALLDLDKLPEFNKIHLQQRIDDAEQRDWLVRDLQGRIQEVYGTQVQDQDVLRPDYITRVLHLRKGHISSVSDLLSSEYSYLWVRPSFSDQQMAALSSETQHIATLVIRLMEGLRGGEELAVDQLSGELKTLAKKTSNTKYREVMKIIRLALSGLQQVPV</sequence>
<dbReference type="EC" id="6.1.1.24" evidence="7"/>
<dbReference type="Pfam" id="PF00749">
    <property type="entry name" value="tRNA-synt_1c"/>
    <property type="match status" value="1"/>
</dbReference>
<comment type="similarity">
    <text evidence="1">Belongs to the class-I aminoacyl-tRNA synthetase family. Glutamate--tRNA ligase type 1 subfamily.</text>
</comment>
<dbReference type="InterPro" id="IPR001412">
    <property type="entry name" value="aa-tRNA-synth_I_CS"/>
</dbReference>
<dbReference type="SUPFAM" id="SSF48163">
    <property type="entry name" value="An anticodon-binding domain of class I aminoacyl-tRNA synthetases"/>
    <property type="match status" value="1"/>
</dbReference>
<keyword evidence="6 14" id="KW-0030">Aminoacyl-tRNA synthetase</keyword>
<evidence type="ECO:0000256" key="2">
    <source>
        <dbReference type="ARBA" id="ARBA00022598"/>
    </source>
</evidence>
<evidence type="ECO:0000256" key="5">
    <source>
        <dbReference type="ARBA" id="ARBA00022917"/>
    </source>
</evidence>
<feature type="domain" description="Aminoacyl-tRNA synthetase class I anticodon-binding" evidence="17">
    <location>
        <begin position="358"/>
        <end position="466"/>
    </location>
</feature>
<evidence type="ECO:0000256" key="15">
    <source>
        <dbReference type="SAM" id="SignalP"/>
    </source>
</evidence>
<feature type="signal peptide" evidence="15">
    <location>
        <begin position="1"/>
        <end position="17"/>
    </location>
</feature>
<evidence type="ECO:0000256" key="14">
    <source>
        <dbReference type="RuleBase" id="RU363037"/>
    </source>
</evidence>
<dbReference type="PANTHER" id="PTHR43311">
    <property type="entry name" value="GLUTAMATE--TRNA LIGASE"/>
    <property type="match status" value="1"/>
</dbReference>
<feature type="domain" description="Glutamyl/glutaminyl-tRNA synthetase class Ib catalytic" evidence="16">
    <location>
        <begin position="34"/>
        <end position="268"/>
    </location>
</feature>